<reference evidence="1" key="1">
    <citation type="submission" date="2021-01" db="EMBL/GenBank/DDBJ databases">
        <title>Diatom-associated Roseobacters Show Island Model of Population Structure.</title>
        <authorList>
            <person name="Qu L."/>
            <person name="Feng X."/>
            <person name="Chen Y."/>
            <person name="Li L."/>
            <person name="Wang X."/>
            <person name="Hu Z."/>
            <person name="Wang H."/>
            <person name="Luo H."/>
        </authorList>
    </citation>
    <scope>NUCLEOTIDE SEQUENCE</scope>
    <source>
        <strain evidence="1">SM26-45</strain>
    </source>
</reference>
<organism evidence="1 2">
    <name type="scientific">Pseudosulfitobacter pseudonitzschiae</name>
    <dbReference type="NCBI Taxonomy" id="1402135"/>
    <lineage>
        <taxon>Bacteria</taxon>
        <taxon>Pseudomonadati</taxon>
        <taxon>Pseudomonadota</taxon>
        <taxon>Alphaproteobacteria</taxon>
        <taxon>Rhodobacterales</taxon>
        <taxon>Roseobacteraceae</taxon>
        <taxon>Pseudosulfitobacter</taxon>
    </lineage>
</organism>
<sequence>MSAKCLMLDVDGVLVDGRPVDGLRWDHDLQEHIWSLADLLRADFS</sequence>
<accession>A0A9Q2NS23</accession>
<dbReference type="AlphaFoldDB" id="A0A9Q2NS23"/>
<name>A0A9Q2NS23_9RHOB</name>
<gene>
    <name evidence="1" type="ORF">JQX14_19270</name>
</gene>
<comment type="caution">
    <text evidence="1">The sequence shown here is derived from an EMBL/GenBank/DDBJ whole genome shotgun (WGS) entry which is preliminary data.</text>
</comment>
<evidence type="ECO:0000313" key="2">
    <source>
        <dbReference type="Proteomes" id="UP000809337"/>
    </source>
</evidence>
<dbReference type="RefSeq" id="WP_231035586.1">
    <property type="nucleotide sequence ID" value="NZ_JAJNGX010000019.1"/>
</dbReference>
<proteinExistence type="predicted"/>
<dbReference type="EMBL" id="JAFBWN010000019">
    <property type="protein sequence ID" value="MBM2356698.1"/>
    <property type="molecule type" value="Genomic_DNA"/>
</dbReference>
<dbReference type="Proteomes" id="UP000809337">
    <property type="component" value="Unassembled WGS sequence"/>
</dbReference>
<protein>
    <submittedName>
        <fullName evidence="1">Uncharacterized protein</fullName>
    </submittedName>
</protein>
<evidence type="ECO:0000313" key="1">
    <source>
        <dbReference type="EMBL" id="MBM2356698.1"/>
    </source>
</evidence>